<feature type="transmembrane region" description="Helical" evidence="6">
    <location>
        <begin position="62"/>
        <end position="79"/>
    </location>
</feature>
<dbReference type="InterPro" id="IPR036259">
    <property type="entry name" value="MFS_trans_sf"/>
</dbReference>
<dbReference type="PANTHER" id="PTHR12778:SF10">
    <property type="entry name" value="MAJOR FACILITATOR SUPERFAMILY DOMAIN-CONTAINING PROTEIN 3"/>
    <property type="match status" value="1"/>
</dbReference>
<reference evidence="7 8" key="1">
    <citation type="submission" date="2020-08" db="EMBL/GenBank/DDBJ databases">
        <title>Genomic Encyclopedia of Type Strains, Phase IV (KMG-IV): sequencing the most valuable type-strain genomes for metagenomic binning, comparative biology and taxonomic classification.</title>
        <authorList>
            <person name="Goeker M."/>
        </authorList>
    </citation>
    <scope>NUCLEOTIDE SEQUENCE [LARGE SCALE GENOMIC DNA]</scope>
    <source>
        <strain evidence="7 8">DSM 29781</strain>
    </source>
</reference>
<dbReference type="InterPro" id="IPR004752">
    <property type="entry name" value="AmpG_permease/AT-1"/>
</dbReference>
<comment type="subcellular location">
    <subcellularLocation>
        <location evidence="1">Membrane</location>
        <topology evidence="1">Multi-pass membrane protein</topology>
    </subcellularLocation>
</comment>
<dbReference type="NCBIfam" id="TIGR00901">
    <property type="entry name" value="2A0125"/>
    <property type="match status" value="1"/>
</dbReference>
<evidence type="ECO:0000256" key="2">
    <source>
        <dbReference type="ARBA" id="ARBA00022448"/>
    </source>
</evidence>
<evidence type="ECO:0000256" key="5">
    <source>
        <dbReference type="ARBA" id="ARBA00023136"/>
    </source>
</evidence>
<feature type="transmembrane region" description="Helical" evidence="6">
    <location>
        <begin position="461"/>
        <end position="479"/>
    </location>
</feature>
<keyword evidence="2" id="KW-0813">Transport</keyword>
<keyword evidence="4 6" id="KW-1133">Transmembrane helix</keyword>
<dbReference type="Gene3D" id="1.20.1250.20">
    <property type="entry name" value="MFS general substrate transporter like domains"/>
    <property type="match status" value="2"/>
</dbReference>
<feature type="transmembrane region" description="Helical" evidence="6">
    <location>
        <begin position="229"/>
        <end position="246"/>
    </location>
</feature>
<accession>A0A7W8HKZ4</accession>
<dbReference type="Proteomes" id="UP000532440">
    <property type="component" value="Unassembled WGS sequence"/>
</dbReference>
<keyword evidence="8" id="KW-1185">Reference proteome</keyword>
<comment type="caution">
    <text evidence="7">The sequence shown here is derived from an EMBL/GenBank/DDBJ whole genome shotgun (WGS) entry which is preliminary data.</text>
</comment>
<dbReference type="GO" id="GO:0016020">
    <property type="term" value="C:membrane"/>
    <property type="evidence" value="ECO:0007669"/>
    <property type="project" value="UniProtKB-SubCell"/>
</dbReference>
<feature type="transmembrane region" description="Helical" evidence="6">
    <location>
        <begin position="431"/>
        <end position="449"/>
    </location>
</feature>
<dbReference type="PANTHER" id="PTHR12778">
    <property type="entry name" value="SOLUTE CARRIER FAMILY 33 ACETYL-COA TRANSPORTER -RELATED"/>
    <property type="match status" value="1"/>
</dbReference>
<keyword evidence="3 6" id="KW-0812">Transmembrane</keyword>
<dbReference type="GO" id="GO:0035348">
    <property type="term" value="P:acetyl-CoA transmembrane transport"/>
    <property type="evidence" value="ECO:0007669"/>
    <property type="project" value="InterPro"/>
</dbReference>
<keyword evidence="5 6" id="KW-0472">Membrane</keyword>
<evidence type="ECO:0000256" key="6">
    <source>
        <dbReference type="SAM" id="Phobius"/>
    </source>
</evidence>
<dbReference type="InterPro" id="IPR024371">
    <property type="entry name" value="AcetylCoA_trans_1-like"/>
</dbReference>
<dbReference type="AlphaFoldDB" id="A0A7W8HKZ4"/>
<dbReference type="SUPFAM" id="SSF103473">
    <property type="entry name" value="MFS general substrate transporter"/>
    <property type="match status" value="1"/>
</dbReference>
<name>A0A7W8HKZ4_9BURK</name>
<dbReference type="GO" id="GO:0008521">
    <property type="term" value="F:acetyl-CoA transmembrane transporter activity"/>
    <property type="evidence" value="ECO:0007669"/>
    <property type="project" value="InterPro"/>
</dbReference>
<proteinExistence type="predicted"/>
<evidence type="ECO:0000313" key="8">
    <source>
        <dbReference type="Proteomes" id="UP000532440"/>
    </source>
</evidence>
<evidence type="ECO:0000256" key="4">
    <source>
        <dbReference type="ARBA" id="ARBA00022989"/>
    </source>
</evidence>
<dbReference type="Pfam" id="PF13000">
    <property type="entry name" value="Acatn"/>
    <property type="match status" value="1"/>
</dbReference>
<feature type="transmembrane region" description="Helical" evidence="6">
    <location>
        <begin position="301"/>
        <end position="327"/>
    </location>
</feature>
<dbReference type="EMBL" id="JACHGB010000006">
    <property type="protein sequence ID" value="MBB5273336.1"/>
    <property type="molecule type" value="Genomic_DNA"/>
</dbReference>
<feature type="transmembrane region" description="Helical" evidence="6">
    <location>
        <begin position="339"/>
        <end position="361"/>
    </location>
</feature>
<protein>
    <submittedName>
        <fullName evidence="7">PAT family beta-lactamase induction signal transducer AmpG</fullName>
    </submittedName>
</protein>
<evidence type="ECO:0000313" key="7">
    <source>
        <dbReference type="EMBL" id="MBB5273336.1"/>
    </source>
</evidence>
<feature type="transmembrane region" description="Helical" evidence="6">
    <location>
        <begin position="125"/>
        <end position="149"/>
    </location>
</feature>
<feature type="transmembrane region" description="Helical" evidence="6">
    <location>
        <begin position="258"/>
        <end position="280"/>
    </location>
</feature>
<dbReference type="CDD" id="cd17486">
    <property type="entry name" value="MFS_AmpG_like"/>
    <property type="match status" value="1"/>
</dbReference>
<feature type="transmembrane region" description="Helical" evidence="6">
    <location>
        <begin position="368"/>
        <end position="386"/>
    </location>
</feature>
<dbReference type="FunFam" id="1.20.1250.20:FF:000072">
    <property type="entry name" value="Muropeptide transporter AmpG"/>
    <property type="match status" value="1"/>
</dbReference>
<feature type="transmembrane region" description="Helical" evidence="6">
    <location>
        <begin position="392"/>
        <end position="419"/>
    </location>
</feature>
<feature type="transmembrane region" description="Helical" evidence="6">
    <location>
        <begin position="161"/>
        <end position="185"/>
    </location>
</feature>
<feature type="transmembrane region" description="Helical" evidence="6">
    <location>
        <begin position="32"/>
        <end position="56"/>
    </location>
</feature>
<evidence type="ECO:0000256" key="1">
    <source>
        <dbReference type="ARBA" id="ARBA00004141"/>
    </source>
</evidence>
<evidence type="ECO:0000256" key="3">
    <source>
        <dbReference type="ARBA" id="ARBA00022692"/>
    </source>
</evidence>
<organism evidence="7 8">
    <name type="scientific">Quisquiliibacterium transsilvanicum</name>
    <dbReference type="NCBI Taxonomy" id="1549638"/>
    <lineage>
        <taxon>Bacteria</taxon>
        <taxon>Pseudomonadati</taxon>
        <taxon>Pseudomonadota</taxon>
        <taxon>Betaproteobacteria</taxon>
        <taxon>Burkholderiales</taxon>
        <taxon>Burkholderiaceae</taxon>
        <taxon>Quisquiliibacterium</taxon>
    </lineage>
</organism>
<feature type="transmembrane region" description="Helical" evidence="6">
    <location>
        <begin position="197"/>
        <end position="217"/>
    </location>
</feature>
<feature type="transmembrane region" description="Helical" evidence="6">
    <location>
        <begin position="100"/>
        <end position="119"/>
    </location>
</feature>
<gene>
    <name evidence="7" type="ORF">HNQ70_003364</name>
</gene>
<sequence length="497" mass="52342">MPPPTTNPSATPSPQPRAPRNPYLDVFANRRIAAMLLLGFASGLPLALSAGSLQAWLTVEGVDIATIGFFALAGLPYTFKFVWAPLVDRFEPPGLGRRRGWLVLTQIGLALACLVMSGLDPGRSVMAMGVCAVAIAFLSASQDVAFDAYRSDLLGDRERGAGAAVSVLGYRLAMLVSGGLALILADQWLGWPGTYRLMAALFALMAVVSAFSPRVAPAQGVASDVRRELVGFVSMLVAGGVVWFALRALPWGALEADRFGRLAVLSFCLLASFAAALKAARWAGFPSFIAPWDAFFSRDRAVALLALIVLYKLGDAFAGTLSTAFLIRGAGFSQTEVGAVNKVLGLGATIVGALAGGAWLARHPLYTALMVFGVLQAVSNLGYWLLSVAPKNFTLMAAAIGLENLCGGMGTAAFVAFLMALTDRRFSAAQFALLSALAAVGRVYVGPAAGVMVEALGWPTFFMWTVVAALPGLLLLRWLRRTIDTLSRPAGSSEETT</sequence>